<organism evidence="6 7">
    <name type="scientific">Ceutorhynchus assimilis</name>
    <name type="common">cabbage seed weevil</name>
    <dbReference type="NCBI Taxonomy" id="467358"/>
    <lineage>
        <taxon>Eukaryota</taxon>
        <taxon>Metazoa</taxon>
        <taxon>Ecdysozoa</taxon>
        <taxon>Arthropoda</taxon>
        <taxon>Hexapoda</taxon>
        <taxon>Insecta</taxon>
        <taxon>Pterygota</taxon>
        <taxon>Neoptera</taxon>
        <taxon>Endopterygota</taxon>
        <taxon>Coleoptera</taxon>
        <taxon>Polyphaga</taxon>
        <taxon>Cucujiformia</taxon>
        <taxon>Curculionidae</taxon>
        <taxon>Ceutorhynchinae</taxon>
        <taxon>Ceutorhynchus</taxon>
    </lineage>
</organism>
<evidence type="ECO:0008006" key="8">
    <source>
        <dbReference type="Google" id="ProtNLM"/>
    </source>
</evidence>
<dbReference type="InterPro" id="IPR036322">
    <property type="entry name" value="WD40_repeat_dom_sf"/>
</dbReference>
<dbReference type="Pfam" id="PF17034">
    <property type="entry name" value="zinc_ribbon_16"/>
    <property type="match status" value="1"/>
</dbReference>
<protein>
    <recommendedName>
        <fullName evidence="8">WD repeat protein mio zinc-ribbon like domain-containing protein</fullName>
    </recommendedName>
</protein>
<dbReference type="InterPro" id="IPR037593">
    <property type="entry name" value="MIOS/Sea4"/>
</dbReference>
<proteinExistence type="inferred from homology"/>
<dbReference type="InterPro" id="IPR015943">
    <property type="entry name" value="WD40/YVTN_repeat-like_dom_sf"/>
</dbReference>
<dbReference type="Pfam" id="PF21720">
    <property type="entry name" value="MIOS_WD40"/>
    <property type="match status" value="1"/>
</dbReference>
<dbReference type="Proteomes" id="UP001152799">
    <property type="component" value="Chromosome 1"/>
</dbReference>
<dbReference type="Pfam" id="PF21719">
    <property type="entry name" value="MIOS_a-sol"/>
    <property type="match status" value="1"/>
</dbReference>
<evidence type="ECO:0000256" key="2">
    <source>
        <dbReference type="ARBA" id="ARBA00022574"/>
    </source>
</evidence>
<keyword evidence="3" id="KW-0677">Repeat</keyword>
<gene>
    <name evidence="6" type="ORF">CEUTPL_LOCUS1746</name>
</gene>
<sequence>MTSRLEVLWSPIGNRFILWGGDTITSYELTPKKDGGPTAKTFNVSDTHIAEMICTANNQHQVKCMDIYPHSQGDEIVALGGSSGKVIVTYLAKLAWDGSGLPRKEFSAKCPRPCTSINFNPVDSHFVAVGLEKYKPDNSIMIFDITQVCAKRDPTTTGFVAPINDGSKAIWEFGMSEHCQNVSWFHNNSKILATGMNMKFIRLFDIRDPTRVVTSTVTKAALGVCTNPRDDKYLASYFENQVYVWDTRNIEKPIQILPHAKPLIKVGWCPTKCNLLTTLQRENNYVSLYDIQHPTIGNEEVEPTIMERIVNLKTTFPLSCFSWHGTDENRILSSAGSNSSGKIEIKDFYVYDRMTLALSPYSELIWSYGKKTLKSADLKTLPGYTDISLKIQKRAKAQYGLEEEFHKNADHVRDDEALSSIWRWLHLSAKLVESGRVTCPSVNASHKHPGVLSVLNHDYEKFPSDTVTKPWADLGHSNCRGSVKYYKRQDRSKALLLCSWPVFDDTLGLKSFLETLEKEHAYSRAAAIAVFYLQIPLAMEILNCGPVEEGFNYVGIALAGFSNEEDSNWRKFCLTAMKKISDPYLKAMFGFLLSGNHNYDCVLKDTNIRVDDRVGFALIFLSDHKLYDYLNKLSSELCDSGILDGLRLTGNNPPGIKLLQNYLDDTADIQSTTLIAVRAFPHELNSDTVKNWILNYQELLNQWKFWFERADFDLMLVKYRKERPLPQVYISCTYCGKNISAHLRSLKSQQFSRINVAGSTNKLTGCPHCRKPLPRCIICLMTMGTSISDIDCISPQSFDNWFTWCQSCRHGGHSRHITNWFKEHLECPMVGCSCKCYSLDYTSPAN</sequence>
<evidence type="ECO:0000259" key="5">
    <source>
        <dbReference type="Pfam" id="PF21719"/>
    </source>
</evidence>
<reference evidence="6" key="1">
    <citation type="submission" date="2022-01" db="EMBL/GenBank/DDBJ databases">
        <authorList>
            <person name="King R."/>
        </authorList>
    </citation>
    <scope>NUCLEOTIDE SEQUENCE</scope>
</reference>
<dbReference type="GO" id="GO:0005737">
    <property type="term" value="C:cytoplasm"/>
    <property type="evidence" value="ECO:0007669"/>
    <property type="project" value="TreeGrafter"/>
</dbReference>
<dbReference type="OrthoDB" id="341486at2759"/>
<dbReference type="PANTHER" id="PTHR16453">
    <property type="entry name" value="WD40 DOMAIN-CONTAINING PROTEIN MIO FAMILY MEMBER"/>
    <property type="match status" value="1"/>
</dbReference>
<dbReference type="GO" id="GO:1904263">
    <property type="term" value="P:positive regulation of TORC1 signaling"/>
    <property type="evidence" value="ECO:0007669"/>
    <property type="project" value="TreeGrafter"/>
</dbReference>
<feature type="domain" description="MIOS-like alpha-solenoid" evidence="5">
    <location>
        <begin position="391"/>
        <end position="620"/>
    </location>
</feature>
<keyword evidence="2" id="KW-0853">WD repeat</keyword>
<dbReference type="InterPro" id="IPR031488">
    <property type="entry name" value="Zn_ribbon_mio"/>
</dbReference>
<evidence type="ECO:0000313" key="6">
    <source>
        <dbReference type="EMBL" id="CAG9761033.1"/>
    </source>
</evidence>
<dbReference type="PANTHER" id="PTHR16453:SF9">
    <property type="entry name" value="GATOR COMPLEX PROTEIN MIOS"/>
    <property type="match status" value="1"/>
</dbReference>
<keyword evidence="7" id="KW-1185">Reference proteome</keyword>
<dbReference type="CDD" id="cd16691">
    <property type="entry name" value="mRING-H2-C3H3C2_Mio"/>
    <property type="match status" value="1"/>
</dbReference>
<comment type="similarity">
    <text evidence="1">Belongs to the WD repeat mio family.</text>
</comment>
<dbReference type="Gene3D" id="2.130.10.10">
    <property type="entry name" value="YVTN repeat-like/Quinoprotein amine dehydrogenase"/>
    <property type="match status" value="1"/>
</dbReference>
<dbReference type="EMBL" id="OU892277">
    <property type="protein sequence ID" value="CAG9761033.1"/>
    <property type="molecule type" value="Genomic_DNA"/>
</dbReference>
<dbReference type="SUPFAM" id="SSF50978">
    <property type="entry name" value="WD40 repeat-like"/>
    <property type="match status" value="1"/>
</dbReference>
<accession>A0A9N9MBP6</accession>
<feature type="domain" description="GATOR2 complex protein MIO zinc-ribbon like" evidence="4">
    <location>
        <begin position="732"/>
        <end position="837"/>
    </location>
</feature>
<evidence type="ECO:0000259" key="4">
    <source>
        <dbReference type="Pfam" id="PF17034"/>
    </source>
</evidence>
<evidence type="ECO:0000256" key="1">
    <source>
        <dbReference type="ARBA" id="ARBA00009713"/>
    </source>
</evidence>
<evidence type="ECO:0000313" key="7">
    <source>
        <dbReference type="Proteomes" id="UP001152799"/>
    </source>
</evidence>
<evidence type="ECO:0000256" key="3">
    <source>
        <dbReference type="ARBA" id="ARBA00022737"/>
    </source>
</evidence>
<dbReference type="InterPro" id="IPR049092">
    <property type="entry name" value="MIOS_a-sol"/>
</dbReference>
<dbReference type="GO" id="GO:0034198">
    <property type="term" value="P:cellular response to amino acid starvation"/>
    <property type="evidence" value="ECO:0007669"/>
    <property type="project" value="TreeGrafter"/>
</dbReference>
<name>A0A9N9MBP6_9CUCU</name>
<dbReference type="AlphaFoldDB" id="A0A9N9MBP6"/>